<dbReference type="Proteomes" id="UP000799754">
    <property type="component" value="Unassembled WGS sequence"/>
</dbReference>
<comment type="caution">
    <text evidence="1">The sequence shown here is derived from an EMBL/GenBank/DDBJ whole genome shotgun (WGS) entry which is preliminary data.</text>
</comment>
<proteinExistence type="predicted"/>
<name>A0ACB6RPL6_9PLEO</name>
<evidence type="ECO:0000313" key="1">
    <source>
        <dbReference type="EMBL" id="KAF2623991.1"/>
    </source>
</evidence>
<sequence>MRFQKKTPRNIPDTVSMAAAVMKVTQNPIPERPAPAPRSPSPQIIEDRYIDDDKLLELCSKRFPLGSYRLSWKFNKWYLDAPDWLDEASRSTAIHQGASLY</sequence>
<keyword evidence="2" id="KW-1185">Reference proteome</keyword>
<accession>A0ACB6RPL6</accession>
<reference evidence="1" key="1">
    <citation type="journal article" date="2020" name="Stud. Mycol.">
        <title>101 Dothideomycetes genomes: a test case for predicting lifestyles and emergence of pathogens.</title>
        <authorList>
            <person name="Haridas S."/>
            <person name="Albert R."/>
            <person name="Binder M."/>
            <person name="Bloem J."/>
            <person name="Labutti K."/>
            <person name="Salamov A."/>
            <person name="Andreopoulos B."/>
            <person name="Baker S."/>
            <person name="Barry K."/>
            <person name="Bills G."/>
            <person name="Bluhm B."/>
            <person name="Cannon C."/>
            <person name="Castanera R."/>
            <person name="Culley D."/>
            <person name="Daum C."/>
            <person name="Ezra D."/>
            <person name="Gonzalez J."/>
            <person name="Henrissat B."/>
            <person name="Kuo A."/>
            <person name="Liang C."/>
            <person name="Lipzen A."/>
            <person name="Lutzoni F."/>
            <person name="Magnuson J."/>
            <person name="Mondo S."/>
            <person name="Nolan M."/>
            <person name="Ohm R."/>
            <person name="Pangilinan J."/>
            <person name="Park H.-J."/>
            <person name="Ramirez L."/>
            <person name="Alfaro M."/>
            <person name="Sun H."/>
            <person name="Tritt A."/>
            <person name="Yoshinaga Y."/>
            <person name="Zwiers L.-H."/>
            <person name="Turgeon B."/>
            <person name="Goodwin S."/>
            <person name="Spatafora J."/>
            <person name="Crous P."/>
            <person name="Grigoriev I."/>
        </authorList>
    </citation>
    <scope>NUCLEOTIDE SEQUENCE</scope>
    <source>
        <strain evidence="1">CBS 525.71</strain>
    </source>
</reference>
<gene>
    <name evidence="1" type="ORF">BU25DRAFT_461491</name>
</gene>
<dbReference type="EMBL" id="MU006733">
    <property type="protein sequence ID" value="KAF2623991.1"/>
    <property type="molecule type" value="Genomic_DNA"/>
</dbReference>
<organism evidence="1 2">
    <name type="scientific">Macroventuria anomochaeta</name>
    <dbReference type="NCBI Taxonomy" id="301207"/>
    <lineage>
        <taxon>Eukaryota</taxon>
        <taxon>Fungi</taxon>
        <taxon>Dikarya</taxon>
        <taxon>Ascomycota</taxon>
        <taxon>Pezizomycotina</taxon>
        <taxon>Dothideomycetes</taxon>
        <taxon>Pleosporomycetidae</taxon>
        <taxon>Pleosporales</taxon>
        <taxon>Pleosporineae</taxon>
        <taxon>Didymellaceae</taxon>
        <taxon>Macroventuria</taxon>
    </lineage>
</organism>
<evidence type="ECO:0000313" key="2">
    <source>
        <dbReference type="Proteomes" id="UP000799754"/>
    </source>
</evidence>
<protein>
    <submittedName>
        <fullName evidence="1">Uncharacterized protein</fullName>
    </submittedName>
</protein>